<dbReference type="EnsemblPlants" id="AVESA.00010b.r2.2DG0390450.1">
    <property type="protein sequence ID" value="AVESA.00010b.r2.2DG0390450.1.CDS.1"/>
    <property type="gene ID" value="AVESA.00010b.r2.2DG0390450"/>
</dbReference>
<accession>A0ACD5V7Y7</accession>
<dbReference type="Proteomes" id="UP001732700">
    <property type="component" value="Chromosome 2D"/>
</dbReference>
<evidence type="ECO:0000313" key="1">
    <source>
        <dbReference type="EnsemblPlants" id="AVESA.00010b.r2.2DG0390450.1.CDS.1"/>
    </source>
</evidence>
<reference evidence="1" key="2">
    <citation type="submission" date="2025-09" db="UniProtKB">
        <authorList>
            <consortium name="EnsemblPlants"/>
        </authorList>
    </citation>
    <scope>IDENTIFICATION</scope>
</reference>
<proteinExistence type="predicted"/>
<reference evidence="1" key="1">
    <citation type="submission" date="2021-05" db="EMBL/GenBank/DDBJ databases">
        <authorList>
            <person name="Scholz U."/>
            <person name="Mascher M."/>
            <person name="Fiebig A."/>
        </authorList>
    </citation>
    <scope>NUCLEOTIDE SEQUENCE [LARGE SCALE GENOMIC DNA]</scope>
</reference>
<name>A0ACD5V7Y7_AVESA</name>
<keyword evidence="2" id="KW-1185">Reference proteome</keyword>
<sequence length="458" mass="52570">MKGVSDYGASESEQPPTIYKVPEEMKNRYKEAYNPMVVWIGLFNGQTETTRGSAVRGYKWCCMRKLISRHHLLQEPERTPVLLRRCLESLEGVLPRIISSYIPRHHQVNYDQGLRQSILSIMLRDGCFILHRLIKYANIARIEAANLAGNGASNNIEEDDDWTQVFGRCWVWGFVTCDLLLLENQVPFFVLQKLFQQLRTDPDESSDVLVAGALRLFRSLRPRKLHSSAIAGRDVHHLLHLFYLSVGLPEEAVSATNNDPRRHAAPPSELPQWIPSARELEEAGVKFRARKDAKSFLDLRFHGGVLEIPELELYDYSEPLFRNLIAFEQTYPFTPGHVTAYAIFMDCLITSPEDMRLLHLSGVLVNQMNGERDAAGFFGRLCAEAHLAADQNYLAGVILEINRYQRSRWPRWRAALVRNYFSNPWVVMSLFAAIFLLALTMMQSFFAAYSYFKPPKQQ</sequence>
<protein>
    <submittedName>
        <fullName evidence="1">Uncharacterized protein</fullName>
    </submittedName>
</protein>
<evidence type="ECO:0000313" key="2">
    <source>
        <dbReference type="Proteomes" id="UP001732700"/>
    </source>
</evidence>
<organism evidence="1 2">
    <name type="scientific">Avena sativa</name>
    <name type="common">Oat</name>
    <dbReference type="NCBI Taxonomy" id="4498"/>
    <lineage>
        <taxon>Eukaryota</taxon>
        <taxon>Viridiplantae</taxon>
        <taxon>Streptophyta</taxon>
        <taxon>Embryophyta</taxon>
        <taxon>Tracheophyta</taxon>
        <taxon>Spermatophyta</taxon>
        <taxon>Magnoliopsida</taxon>
        <taxon>Liliopsida</taxon>
        <taxon>Poales</taxon>
        <taxon>Poaceae</taxon>
        <taxon>BOP clade</taxon>
        <taxon>Pooideae</taxon>
        <taxon>Poodae</taxon>
        <taxon>Poeae</taxon>
        <taxon>Poeae Chloroplast Group 1 (Aveneae type)</taxon>
        <taxon>Aveninae</taxon>
        <taxon>Avena</taxon>
    </lineage>
</organism>